<feature type="domain" description="Mechanosensitive ion channel MscS" evidence="3">
    <location>
        <begin position="1133"/>
        <end position="1205"/>
    </location>
</feature>
<name>A0A9K3P8R5_9STRA</name>
<dbReference type="InterPro" id="IPR006685">
    <property type="entry name" value="MscS_channel_2nd"/>
</dbReference>
<keyword evidence="2" id="KW-0472">Membrane</keyword>
<feature type="compositionally biased region" description="Polar residues" evidence="1">
    <location>
        <begin position="126"/>
        <end position="141"/>
    </location>
</feature>
<accession>A0A9K3P8R5</accession>
<evidence type="ECO:0000313" key="6">
    <source>
        <dbReference type="Proteomes" id="UP000693970"/>
    </source>
</evidence>
<dbReference type="EMBL" id="JAGRRH010000075">
    <property type="protein sequence ID" value="KAG7337736.1"/>
    <property type="molecule type" value="Genomic_DNA"/>
</dbReference>
<feature type="region of interest" description="Disordered" evidence="1">
    <location>
        <begin position="539"/>
        <end position="582"/>
    </location>
</feature>
<gene>
    <name evidence="5" type="ORF">IV203_015458</name>
    <name evidence="4" type="ORF">IV203_020307</name>
</gene>
<evidence type="ECO:0000259" key="3">
    <source>
        <dbReference type="Pfam" id="PF00924"/>
    </source>
</evidence>
<feature type="transmembrane region" description="Helical" evidence="2">
    <location>
        <begin position="1087"/>
        <end position="1104"/>
    </location>
</feature>
<feature type="compositionally biased region" description="Low complexity" evidence="1">
    <location>
        <begin position="9"/>
        <end position="22"/>
    </location>
</feature>
<feature type="compositionally biased region" description="Polar residues" evidence="1">
    <location>
        <begin position="169"/>
        <end position="178"/>
    </location>
</feature>
<keyword evidence="6" id="KW-1185">Reference proteome</keyword>
<proteinExistence type="predicted"/>
<evidence type="ECO:0000313" key="4">
    <source>
        <dbReference type="EMBL" id="KAG7337736.1"/>
    </source>
</evidence>
<dbReference type="GO" id="GO:0006874">
    <property type="term" value="P:intracellular calcium ion homeostasis"/>
    <property type="evidence" value="ECO:0007669"/>
    <property type="project" value="TreeGrafter"/>
</dbReference>
<sequence length="1351" mass="150335">MMKQDDDPAAAAAAAAGGSPAAKSVSPRPPLRGHPLQLSATAPLPPHTLRGIERPSKMTDRKISWDLEEDYPRGDDGGKLFGDGKQETNDSYLAKKIPPDGAENSSIRQTFLQDASTSKEVEKSEGTTTGREPDTNTIKKQPSSHKRQISWGGTTIEIPQAYEEHFSMDSDSSVLSPQNDERSDQSVAMDDDERFRLASKAVVAAEAALFSRSPDQRQSSYDSLHNRLGSSISSNFRIQLEDLARAYPIESEAETHILKAIEATEAKRGAADGSNAHESDEGVAKLFTPVTQNLLGNVPEGAEGIFQRETSASSMAGNSASGAGSTNDSRRQQWDRRGPSQDGKHSDGTKSSDKLNFSPTSRPNVVVPLLSRSTSIGSKSYGKHNRQKTMEEHLQILNQAFDSVDKEAAEMIFDDPSTAIGDPPPPTSNDDYGLTDNLYSRVRGRSTSLDLFNENMARLFQDVGVNDTRDIPVLEQETVPLTENTNQDGLTTNTSGDNTNRRHESQGYLSSNSELGKEVDREADYNSMCQLDGEKITHGSEYASDDLSTTQDKKSADIESGTLPSGRSGQQGRSTDVKGMKKSVGNGVRVSLNTKKKKKSFVYRSFSKLGVVQNIDNFLKPRRPSMWRFLRAMTWLVLTASGISVILFYASGNPPTGVVDLEASQALNGTSFVTTDGRKIDPYAEASHSWWILYACVRLPITFALARFFQVLFIDFLILERRCILSCMGPTLTLLLVQSKGWPAIMFFWSLCNIGLLYGNSSFVSHWGYWQGYVDLFNESNPSGSVVTSTFNLRVQLCALGVSIVVAIKRLLIGFYQGRKTFLTYAEDLSDVMTKILLVSEVANLSARVENELLEDADDGNPISENLNRRASTAGIDDAARRLNQDLEDEEEDKDGESSSHYTSKSQPLNPSKNKKIKTLVISENDKNYATGRLTQSQKRRIERLLGNWEEPEKESVLTDNVSIGAILQFRTSLSKLNTSFPFSYAFGRADTRDSCIESSQQLYLRLLGATRDQKLHFNILGLVALQRDGTLDQEKLKSLIKVFRPGRDGNLGLVDFVKSVDSVYKEMKLLRASVRSSQKIDQSFEWIFNILFFVVTMVIVMSILGLDPLALFVSVSTFVLAFSFMISRASSNYFEGLLFILCRRPYDIGDRIVIQNCEADTAWGGSTDWIVRDIDLFTTTVLYAYTNEIATLSNGSIANSRVMNGARSLPGILYVHLRFGIDVTAEQLDVFREALYQWVLSRPREWSKLWDVRNMAVSADQGFVEYMVILEHVENWQNLDSLLYSRGQARKFCHELSKQLDMRYISPPLPVDLRLGDRDVTQQNLDRSGDAAKYMAESQELIRSLIQQHR</sequence>
<evidence type="ECO:0000313" key="5">
    <source>
        <dbReference type="EMBL" id="KAG7358869.1"/>
    </source>
</evidence>
<feature type="compositionally biased region" description="Polar residues" evidence="1">
    <location>
        <begin position="479"/>
        <end position="498"/>
    </location>
</feature>
<feature type="region of interest" description="Disordered" evidence="1">
    <location>
        <begin position="1"/>
        <end position="191"/>
    </location>
</feature>
<feature type="compositionally biased region" description="Basic and acidic residues" evidence="1">
    <location>
        <begin position="50"/>
        <end position="88"/>
    </location>
</feature>
<dbReference type="OrthoDB" id="46323at2759"/>
<keyword evidence="2" id="KW-1133">Transmembrane helix</keyword>
<dbReference type="PANTHER" id="PTHR31323">
    <property type="entry name" value="MECHANOSENSITIVE ION CHANNEL PROTEIN MSY2"/>
    <property type="match status" value="1"/>
</dbReference>
<feature type="region of interest" description="Disordered" evidence="1">
    <location>
        <begin position="310"/>
        <end position="365"/>
    </location>
</feature>
<evidence type="ECO:0000256" key="1">
    <source>
        <dbReference type="SAM" id="MobiDB-lite"/>
    </source>
</evidence>
<dbReference type="EMBL" id="JAGRRH010000014">
    <property type="protein sequence ID" value="KAG7358869.1"/>
    <property type="molecule type" value="Genomic_DNA"/>
</dbReference>
<evidence type="ECO:0000256" key="2">
    <source>
        <dbReference type="SAM" id="Phobius"/>
    </source>
</evidence>
<feature type="compositionally biased region" description="Polar residues" evidence="1">
    <location>
        <begin position="354"/>
        <end position="363"/>
    </location>
</feature>
<dbReference type="GO" id="GO:0005262">
    <property type="term" value="F:calcium channel activity"/>
    <property type="evidence" value="ECO:0007669"/>
    <property type="project" value="TreeGrafter"/>
</dbReference>
<dbReference type="GO" id="GO:0016020">
    <property type="term" value="C:membrane"/>
    <property type="evidence" value="ECO:0007669"/>
    <property type="project" value="InterPro"/>
</dbReference>
<comment type="caution">
    <text evidence="4">The sequence shown here is derived from an EMBL/GenBank/DDBJ whole genome shotgun (WGS) entry which is preliminary data.</text>
</comment>
<dbReference type="PANTHER" id="PTHR31323:SF1">
    <property type="entry name" value="MECHANOSENSITIVE ION CHANNEL PROTEIN"/>
    <property type="match status" value="1"/>
</dbReference>
<protein>
    <submittedName>
        <fullName evidence="4">Mechanosensitive ion channel</fullName>
    </submittedName>
</protein>
<feature type="compositionally biased region" description="Polar residues" evidence="1">
    <location>
        <begin position="562"/>
        <end position="574"/>
    </location>
</feature>
<organism evidence="4 6">
    <name type="scientific">Nitzschia inconspicua</name>
    <dbReference type="NCBI Taxonomy" id="303405"/>
    <lineage>
        <taxon>Eukaryota</taxon>
        <taxon>Sar</taxon>
        <taxon>Stramenopiles</taxon>
        <taxon>Ochrophyta</taxon>
        <taxon>Bacillariophyta</taxon>
        <taxon>Bacillariophyceae</taxon>
        <taxon>Bacillariophycidae</taxon>
        <taxon>Bacillariales</taxon>
        <taxon>Bacillariaceae</taxon>
        <taxon>Nitzschia</taxon>
    </lineage>
</organism>
<feature type="region of interest" description="Disordered" evidence="1">
    <location>
        <begin position="475"/>
        <end position="516"/>
    </location>
</feature>
<reference evidence="4" key="1">
    <citation type="journal article" date="2021" name="Sci. Rep.">
        <title>Diploid genomic architecture of Nitzschia inconspicua, an elite biomass production diatom.</title>
        <authorList>
            <person name="Oliver A."/>
            <person name="Podell S."/>
            <person name="Pinowska A."/>
            <person name="Traller J.C."/>
            <person name="Smith S.R."/>
            <person name="McClure R."/>
            <person name="Beliaev A."/>
            <person name="Bohutskyi P."/>
            <person name="Hill E.A."/>
            <person name="Rabines A."/>
            <person name="Zheng H."/>
            <person name="Allen L.Z."/>
            <person name="Kuo A."/>
            <person name="Grigoriev I.V."/>
            <person name="Allen A.E."/>
            <person name="Hazlebeck D."/>
            <person name="Allen E.E."/>
        </authorList>
    </citation>
    <scope>NUCLEOTIDE SEQUENCE</scope>
    <source>
        <strain evidence="4">Hildebrandi</strain>
    </source>
</reference>
<dbReference type="Pfam" id="PF00924">
    <property type="entry name" value="MS_channel_2nd"/>
    <property type="match status" value="1"/>
</dbReference>
<feature type="transmembrane region" description="Helical" evidence="2">
    <location>
        <begin position="1110"/>
        <end position="1128"/>
    </location>
</feature>
<feature type="region of interest" description="Disordered" evidence="1">
    <location>
        <begin position="887"/>
        <end position="916"/>
    </location>
</feature>
<reference evidence="4" key="2">
    <citation type="submission" date="2021-04" db="EMBL/GenBank/DDBJ databases">
        <authorList>
            <person name="Podell S."/>
        </authorList>
    </citation>
    <scope>NUCLEOTIDE SEQUENCE</scope>
    <source>
        <strain evidence="4">Hildebrandi</strain>
    </source>
</reference>
<keyword evidence="2" id="KW-0812">Transmembrane</keyword>
<feature type="compositionally biased region" description="Basic and acidic residues" evidence="1">
    <location>
        <begin position="328"/>
        <end position="353"/>
    </location>
</feature>
<feature type="compositionally biased region" description="Polar residues" evidence="1">
    <location>
        <begin position="103"/>
        <end position="116"/>
    </location>
</feature>
<feature type="compositionally biased region" description="Low complexity" evidence="1">
    <location>
        <begin position="311"/>
        <end position="325"/>
    </location>
</feature>
<feature type="compositionally biased region" description="Polar residues" evidence="1">
    <location>
        <begin position="901"/>
        <end position="912"/>
    </location>
</feature>
<dbReference type="Proteomes" id="UP000693970">
    <property type="component" value="Unassembled WGS sequence"/>
</dbReference>